<organism evidence="2 4">
    <name type="scientific">Didymodactylos carnosus</name>
    <dbReference type="NCBI Taxonomy" id="1234261"/>
    <lineage>
        <taxon>Eukaryota</taxon>
        <taxon>Metazoa</taxon>
        <taxon>Spiralia</taxon>
        <taxon>Gnathifera</taxon>
        <taxon>Rotifera</taxon>
        <taxon>Eurotatoria</taxon>
        <taxon>Bdelloidea</taxon>
        <taxon>Philodinida</taxon>
        <taxon>Philodinidae</taxon>
        <taxon>Didymodactylos</taxon>
    </lineage>
</organism>
<evidence type="ECO:0000313" key="3">
    <source>
        <dbReference type="EMBL" id="CAF4550191.1"/>
    </source>
</evidence>
<comment type="caution">
    <text evidence="2">The sequence shown here is derived from an EMBL/GenBank/DDBJ whole genome shotgun (WGS) entry which is preliminary data.</text>
</comment>
<evidence type="ECO:0000256" key="1">
    <source>
        <dbReference type="SAM" id="MobiDB-lite"/>
    </source>
</evidence>
<gene>
    <name evidence="2" type="ORF">GPM918_LOCUS44864</name>
    <name evidence="3" type="ORF">SRO942_LOCUS46952</name>
</gene>
<feature type="region of interest" description="Disordered" evidence="1">
    <location>
        <begin position="48"/>
        <end position="74"/>
    </location>
</feature>
<dbReference type="OrthoDB" id="10062577at2759"/>
<evidence type="ECO:0000313" key="2">
    <source>
        <dbReference type="EMBL" id="CAF1639809.1"/>
    </source>
</evidence>
<name>A0A816DWV8_9BILA</name>
<sequence>TYIGKTLRQVSRWLKEHGAPPPKSEEPPVVPKRSARIAAKKQIVKLDVDSDSGEDRNGVPPVSTKGHGQTETRSAIHRHINDTKHAIDWEQINRKPSSLFQALLEYYRQRLFLLLKQSNIICRQNLYESALNNVAEHGWLTGVEVIKRKTTPYAYEKLLKNIHSYQLPQQTQERKEHIKDHDTPLINMQLELISTEKSTIYTDNSEKKCK</sequence>
<feature type="compositionally biased region" description="Basic and acidic residues" evidence="1">
    <location>
        <begin position="15"/>
        <end position="26"/>
    </location>
</feature>
<dbReference type="AlphaFoldDB" id="A0A816DWV8"/>
<reference evidence="2" key="1">
    <citation type="submission" date="2021-02" db="EMBL/GenBank/DDBJ databases">
        <authorList>
            <person name="Nowell W R."/>
        </authorList>
    </citation>
    <scope>NUCLEOTIDE SEQUENCE</scope>
</reference>
<dbReference type="EMBL" id="CAJOBC010115626">
    <property type="protein sequence ID" value="CAF4550191.1"/>
    <property type="molecule type" value="Genomic_DNA"/>
</dbReference>
<feature type="non-terminal residue" evidence="2">
    <location>
        <position position="210"/>
    </location>
</feature>
<accession>A0A816DWV8</accession>
<dbReference type="Proteomes" id="UP000663829">
    <property type="component" value="Unassembled WGS sequence"/>
</dbReference>
<dbReference type="EMBL" id="CAJNOQ010046873">
    <property type="protein sequence ID" value="CAF1639809.1"/>
    <property type="molecule type" value="Genomic_DNA"/>
</dbReference>
<proteinExistence type="predicted"/>
<keyword evidence="4" id="KW-1185">Reference proteome</keyword>
<feature type="region of interest" description="Disordered" evidence="1">
    <location>
        <begin position="15"/>
        <end position="34"/>
    </location>
</feature>
<evidence type="ECO:0000313" key="4">
    <source>
        <dbReference type="Proteomes" id="UP000663829"/>
    </source>
</evidence>
<dbReference type="Proteomes" id="UP000681722">
    <property type="component" value="Unassembled WGS sequence"/>
</dbReference>
<feature type="compositionally biased region" description="Basic and acidic residues" evidence="1">
    <location>
        <begin position="48"/>
        <end position="57"/>
    </location>
</feature>
<protein>
    <submittedName>
        <fullName evidence="2">Uncharacterized protein</fullName>
    </submittedName>
</protein>